<protein>
    <submittedName>
        <fullName evidence="7">NADH-quinone oxidoreductase subunit H</fullName>
    </submittedName>
</protein>
<evidence type="ECO:0000256" key="3">
    <source>
        <dbReference type="ARBA" id="ARBA00022989"/>
    </source>
</evidence>
<comment type="subcellular location">
    <subcellularLocation>
        <location evidence="5">Cell membrane</location>
        <topology evidence="5">Multi-pass membrane protein</topology>
    </subcellularLocation>
    <subcellularLocation>
        <location evidence="1">Membrane</location>
        <topology evidence="1">Multi-pass membrane protein</topology>
    </subcellularLocation>
</comment>
<name>A0A839N5N0_9MICO</name>
<dbReference type="RefSeq" id="WP_171157422.1">
    <property type="nucleotide sequence ID" value="NZ_JACHVQ010000001.1"/>
</dbReference>
<dbReference type="Proteomes" id="UP000559182">
    <property type="component" value="Unassembled WGS sequence"/>
</dbReference>
<organism evidence="7 8">
    <name type="scientific">Flexivirga oryzae</name>
    <dbReference type="NCBI Taxonomy" id="1794944"/>
    <lineage>
        <taxon>Bacteria</taxon>
        <taxon>Bacillati</taxon>
        <taxon>Actinomycetota</taxon>
        <taxon>Actinomycetes</taxon>
        <taxon>Micrococcales</taxon>
        <taxon>Dermacoccaceae</taxon>
        <taxon>Flexivirga</taxon>
    </lineage>
</organism>
<feature type="transmembrane region" description="Helical" evidence="6">
    <location>
        <begin position="284"/>
        <end position="309"/>
    </location>
</feature>
<evidence type="ECO:0000313" key="7">
    <source>
        <dbReference type="EMBL" id="MBB2892069.1"/>
    </source>
</evidence>
<sequence length="313" mass="33106">MTSLVQQAPAWSVLVAVPLVLCAAVLAGSLDAVLDPRGELPLRARLLRPVYEASRSLLVQRRSTTAPDRLLWAVGVVTPLLVAVLMAQVVPLGFAVVSDLGVGLVWFNAMDVLLWAGWWLAGWGPNSVYSLIGGYRFLAQALAYELPLMFALTAPAVAASSLSVPQIVAAQQGRWFIVQMPLAAVVFAAAVAAFAAWGPFAHPVGQDIAGGLLVEQSGPARLLLRWGQYALLVVGSAMTVALFLGGGAGPLLPPWLWTLLKSAAVLAVLLAMRHRMPVWRPDRLMRLAWLVVLPLVLAQLLVVSVLAAAGGGS</sequence>
<keyword evidence="3 6" id="KW-1133">Transmembrane helix</keyword>
<reference evidence="7 8" key="1">
    <citation type="submission" date="2020-08" db="EMBL/GenBank/DDBJ databases">
        <title>Sequencing the genomes of 1000 actinobacteria strains.</title>
        <authorList>
            <person name="Klenk H.-P."/>
        </authorList>
    </citation>
    <scope>NUCLEOTIDE SEQUENCE [LARGE SCALE GENOMIC DNA]</scope>
    <source>
        <strain evidence="7 8">DSM 105369</strain>
    </source>
</reference>
<evidence type="ECO:0000256" key="5">
    <source>
        <dbReference type="RuleBase" id="RU000471"/>
    </source>
</evidence>
<evidence type="ECO:0000256" key="1">
    <source>
        <dbReference type="ARBA" id="ARBA00004141"/>
    </source>
</evidence>
<dbReference type="InterPro" id="IPR001694">
    <property type="entry name" value="NADH_UbQ_OxRdtase_su1/FPO"/>
</dbReference>
<feature type="transmembrane region" description="Helical" evidence="6">
    <location>
        <begin position="229"/>
        <end position="249"/>
    </location>
</feature>
<evidence type="ECO:0000256" key="4">
    <source>
        <dbReference type="ARBA" id="ARBA00023136"/>
    </source>
</evidence>
<dbReference type="PANTHER" id="PTHR11432">
    <property type="entry name" value="NADH DEHYDROGENASE SUBUNIT 1"/>
    <property type="match status" value="1"/>
</dbReference>
<proteinExistence type="inferred from homology"/>
<feature type="transmembrane region" description="Helical" evidence="6">
    <location>
        <begin position="255"/>
        <end position="272"/>
    </location>
</feature>
<dbReference type="GO" id="GO:0003954">
    <property type="term" value="F:NADH dehydrogenase activity"/>
    <property type="evidence" value="ECO:0007669"/>
    <property type="project" value="TreeGrafter"/>
</dbReference>
<dbReference type="EMBL" id="JACHVQ010000001">
    <property type="protein sequence ID" value="MBB2892069.1"/>
    <property type="molecule type" value="Genomic_DNA"/>
</dbReference>
<evidence type="ECO:0000313" key="8">
    <source>
        <dbReference type="Proteomes" id="UP000559182"/>
    </source>
</evidence>
<comment type="similarity">
    <text evidence="5">Belongs to the complex I subunit 1 family.</text>
</comment>
<keyword evidence="5" id="KW-0520">NAD</keyword>
<feature type="transmembrane region" description="Helical" evidence="6">
    <location>
        <begin position="70"/>
        <end position="94"/>
    </location>
</feature>
<feature type="transmembrane region" description="Helical" evidence="6">
    <location>
        <begin position="176"/>
        <end position="197"/>
    </location>
</feature>
<dbReference type="Pfam" id="PF00146">
    <property type="entry name" value="NADHdh"/>
    <property type="match status" value="1"/>
</dbReference>
<evidence type="ECO:0000256" key="2">
    <source>
        <dbReference type="ARBA" id="ARBA00022692"/>
    </source>
</evidence>
<keyword evidence="4 6" id="KW-0472">Membrane</keyword>
<feature type="transmembrane region" description="Helical" evidence="6">
    <location>
        <begin position="12"/>
        <end position="34"/>
    </location>
</feature>
<evidence type="ECO:0000256" key="6">
    <source>
        <dbReference type="SAM" id="Phobius"/>
    </source>
</evidence>
<comment type="caution">
    <text evidence="7">The sequence shown here is derived from an EMBL/GenBank/DDBJ whole genome shotgun (WGS) entry which is preliminary data.</text>
</comment>
<dbReference type="PANTHER" id="PTHR11432:SF3">
    <property type="entry name" value="NADH-UBIQUINONE OXIDOREDUCTASE CHAIN 1"/>
    <property type="match status" value="1"/>
</dbReference>
<dbReference type="AlphaFoldDB" id="A0A839N5N0"/>
<keyword evidence="8" id="KW-1185">Reference proteome</keyword>
<keyword evidence="2 5" id="KW-0812">Transmembrane</keyword>
<gene>
    <name evidence="7" type="ORF">FHU39_002053</name>
</gene>
<dbReference type="GO" id="GO:0009060">
    <property type="term" value="P:aerobic respiration"/>
    <property type="evidence" value="ECO:0007669"/>
    <property type="project" value="TreeGrafter"/>
</dbReference>
<feature type="transmembrane region" description="Helical" evidence="6">
    <location>
        <begin position="142"/>
        <end position="164"/>
    </location>
</feature>
<accession>A0A839N5N0</accession>
<dbReference type="GO" id="GO:0005886">
    <property type="term" value="C:plasma membrane"/>
    <property type="evidence" value="ECO:0007669"/>
    <property type="project" value="UniProtKB-SubCell"/>
</dbReference>